<keyword evidence="2" id="KW-1185">Reference proteome</keyword>
<organism evidence="1 2">
    <name type="scientific">Microbispora rosea</name>
    <dbReference type="NCBI Taxonomy" id="58117"/>
    <lineage>
        <taxon>Bacteria</taxon>
        <taxon>Bacillati</taxon>
        <taxon>Actinomycetota</taxon>
        <taxon>Actinomycetes</taxon>
        <taxon>Streptosporangiales</taxon>
        <taxon>Streptosporangiaceae</taxon>
        <taxon>Microbispora</taxon>
    </lineage>
</organism>
<name>A0A1N7EBW0_9ACTN</name>
<proteinExistence type="predicted"/>
<sequence>MATKIKKKTVSFYEIMDENGRSFPQPLPWEKVLARLAQQPVTQREHELWDVAHWGKTYTYLDRDHFVLARSRVEGVPSLDVNADEIIDNETDVQKPWVEISVASFVPDTNIFGFVLGSQASPRPASIAAWLNAHKIFDKFITVGPVVSKDILAKLNGAAQAKLVRVKLTRDQIRATRQSNGLFSAARGITEEHGDVEVELIVRVSGRVKRDHDEERIQILETARGLLSTDFKFAVAELINFNDKGKPEYEPVNLLENRLAKKMDVSVTDDEGNPIRIQSAVTAILRAIDALGDELR</sequence>
<gene>
    <name evidence="1" type="ORF">SAMN05421833_11779</name>
</gene>
<dbReference type="EMBL" id="FTNI01000017">
    <property type="protein sequence ID" value="SIR85536.1"/>
    <property type="molecule type" value="Genomic_DNA"/>
</dbReference>
<dbReference type="AlphaFoldDB" id="A0A1N7EBW0"/>
<accession>A0A1N7EBW0</accession>
<protein>
    <submittedName>
        <fullName evidence="1">Uncharacterized protein</fullName>
    </submittedName>
</protein>
<dbReference type="OrthoDB" id="4963678at2"/>
<dbReference type="Proteomes" id="UP000186096">
    <property type="component" value="Unassembled WGS sequence"/>
</dbReference>
<reference evidence="2" key="1">
    <citation type="submission" date="2017-01" db="EMBL/GenBank/DDBJ databases">
        <authorList>
            <person name="Varghese N."/>
            <person name="Submissions S."/>
        </authorList>
    </citation>
    <scope>NUCLEOTIDE SEQUENCE [LARGE SCALE GENOMIC DNA]</scope>
    <source>
        <strain evidence="2">ATCC 12950</strain>
    </source>
</reference>
<evidence type="ECO:0000313" key="2">
    <source>
        <dbReference type="Proteomes" id="UP000186096"/>
    </source>
</evidence>
<dbReference type="RefSeq" id="WP_143734465.1">
    <property type="nucleotide sequence ID" value="NZ_FTNI01000017.1"/>
</dbReference>
<evidence type="ECO:0000313" key="1">
    <source>
        <dbReference type="EMBL" id="SIR85536.1"/>
    </source>
</evidence>